<accession>A0A367L1J6</accession>
<sequence>MTLAARGVGKKNEAGIKKGGGGGGVGHPGPCADTTRRLVQRRDAASNAYRYTLYTYRPYLV</sequence>
<gene>
    <name evidence="2" type="ORF">L249_6270</name>
</gene>
<feature type="non-terminal residue" evidence="2">
    <location>
        <position position="61"/>
    </location>
</feature>
<dbReference type="AlphaFoldDB" id="A0A367L1J6"/>
<keyword evidence="3" id="KW-1185">Reference proteome</keyword>
<name>A0A367L1J6_9HYPO</name>
<dbReference type="EMBL" id="LKCN02000021">
    <property type="protein sequence ID" value="RCI08092.1"/>
    <property type="molecule type" value="Genomic_DNA"/>
</dbReference>
<comment type="caution">
    <text evidence="2">The sequence shown here is derived from an EMBL/GenBank/DDBJ whole genome shotgun (WGS) entry which is preliminary data.</text>
</comment>
<evidence type="ECO:0000256" key="1">
    <source>
        <dbReference type="SAM" id="MobiDB-lite"/>
    </source>
</evidence>
<feature type="region of interest" description="Disordered" evidence="1">
    <location>
        <begin position="1"/>
        <end position="34"/>
    </location>
</feature>
<evidence type="ECO:0000313" key="2">
    <source>
        <dbReference type="EMBL" id="RCI08092.1"/>
    </source>
</evidence>
<proteinExistence type="predicted"/>
<protein>
    <submittedName>
        <fullName evidence="2">Uncharacterized protein</fullName>
    </submittedName>
</protein>
<feature type="compositionally biased region" description="Gly residues" evidence="1">
    <location>
        <begin position="17"/>
        <end position="27"/>
    </location>
</feature>
<reference evidence="2 3" key="1">
    <citation type="journal article" date="2015" name="BMC Genomics">
        <title>Insights from the genome of Ophiocordyceps polyrhachis-furcata to pathogenicity and host specificity in insect fungi.</title>
        <authorList>
            <person name="Wichadakul D."/>
            <person name="Kobmoo N."/>
            <person name="Ingsriswang S."/>
            <person name="Tangphatsornruang S."/>
            <person name="Chantasingh D."/>
            <person name="Luangsa-ard J.J."/>
            <person name="Eurwilaichitr L."/>
        </authorList>
    </citation>
    <scope>NUCLEOTIDE SEQUENCE [LARGE SCALE GENOMIC DNA]</scope>
    <source>
        <strain evidence="2 3">BCC 54312</strain>
    </source>
</reference>
<organism evidence="2 3">
    <name type="scientific">Ophiocordyceps polyrhachis-furcata BCC 54312</name>
    <dbReference type="NCBI Taxonomy" id="1330021"/>
    <lineage>
        <taxon>Eukaryota</taxon>
        <taxon>Fungi</taxon>
        <taxon>Dikarya</taxon>
        <taxon>Ascomycota</taxon>
        <taxon>Pezizomycotina</taxon>
        <taxon>Sordariomycetes</taxon>
        <taxon>Hypocreomycetidae</taxon>
        <taxon>Hypocreales</taxon>
        <taxon>Ophiocordycipitaceae</taxon>
        <taxon>Ophiocordyceps</taxon>
    </lineage>
</organism>
<evidence type="ECO:0000313" key="3">
    <source>
        <dbReference type="Proteomes" id="UP000253664"/>
    </source>
</evidence>
<dbReference type="Proteomes" id="UP000253664">
    <property type="component" value="Unassembled WGS sequence"/>
</dbReference>